<dbReference type="InterPro" id="IPR029006">
    <property type="entry name" value="ADF-H/Gelsolin-like_dom_sf"/>
</dbReference>
<dbReference type="GO" id="GO:0003755">
    <property type="term" value="F:peptidyl-prolyl cis-trans isomerase activity"/>
    <property type="evidence" value="ECO:0007669"/>
    <property type="project" value="InterPro"/>
</dbReference>
<dbReference type="Pfam" id="PF00160">
    <property type="entry name" value="Pro_isomerase"/>
    <property type="match status" value="1"/>
</dbReference>
<reference evidence="6" key="1">
    <citation type="submission" date="2021-01" db="EMBL/GenBank/DDBJ databases">
        <authorList>
            <person name="Eckstrom K.M.E."/>
        </authorList>
    </citation>
    <scope>NUCLEOTIDE SEQUENCE</scope>
    <source>
        <strain evidence="6">UVCC 0001</strain>
    </source>
</reference>
<evidence type="ECO:0000313" key="6">
    <source>
        <dbReference type="EMBL" id="KAK2078750.1"/>
    </source>
</evidence>
<dbReference type="Pfam" id="PF14295">
    <property type="entry name" value="PAN_4"/>
    <property type="match status" value="1"/>
</dbReference>
<dbReference type="SUPFAM" id="SSF55753">
    <property type="entry name" value="Actin depolymerizing proteins"/>
    <property type="match status" value="1"/>
</dbReference>
<comment type="similarity">
    <text evidence="2">Belongs to the cyclophilin-type PPIase family.</text>
</comment>
<dbReference type="PROSITE" id="PS51263">
    <property type="entry name" value="ADF_H"/>
    <property type="match status" value="1"/>
</dbReference>
<comment type="similarity">
    <text evidence="1">Belongs to the actin-binding proteins ADF family.</text>
</comment>
<dbReference type="InterPro" id="IPR002130">
    <property type="entry name" value="Cyclophilin-type_PPIase_dom"/>
</dbReference>
<keyword evidence="3" id="KW-0009">Actin-binding</keyword>
<protein>
    <recommendedName>
        <fullName evidence="8">Peptidylprolyl isomerase</fullName>
    </recommendedName>
</protein>
<feature type="domain" description="ADF-H" evidence="5">
    <location>
        <begin position="85"/>
        <end position="223"/>
    </location>
</feature>
<dbReference type="Pfam" id="PF00241">
    <property type="entry name" value="Cofilin_ADF"/>
    <property type="match status" value="1"/>
</dbReference>
<dbReference type="PRINTS" id="PR00153">
    <property type="entry name" value="CSAPPISMRASE"/>
</dbReference>
<dbReference type="GO" id="GO:0015629">
    <property type="term" value="C:actin cytoskeleton"/>
    <property type="evidence" value="ECO:0007669"/>
    <property type="project" value="InterPro"/>
</dbReference>
<dbReference type="GO" id="GO:0003779">
    <property type="term" value="F:actin binding"/>
    <property type="evidence" value="ECO:0007669"/>
    <property type="project" value="UniProtKB-KW"/>
</dbReference>
<gene>
    <name evidence="6" type="ORF">QBZ16_003590</name>
</gene>
<dbReference type="SMART" id="SM00102">
    <property type="entry name" value="ADF"/>
    <property type="match status" value="1"/>
</dbReference>
<evidence type="ECO:0000259" key="5">
    <source>
        <dbReference type="PROSITE" id="PS51263"/>
    </source>
</evidence>
<dbReference type="GO" id="GO:0030042">
    <property type="term" value="P:actin filament depolymerization"/>
    <property type="evidence" value="ECO:0007669"/>
    <property type="project" value="InterPro"/>
</dbReference>
<dbReference type="PROSITE" id="PS50072">
    <property type="entry name" value="CSA_PPIASE_2"/>
    <property type="match status" value="1"/>
</dbReference>
<dbReference type="EMBL" id="JASFZW010000004">
    <property type="protein sequence ID" value="KAK2078750.1"/>
    <property type="molecule type" value="Genomic_DNA"/>
</dbReference>
<dbReference type="GO" id="GO:0006457">
    <property type="term" value="P:protein folding"/>
    <property type="evidence" value="ECO:0007669"/>
    <property type="project" value="TreeGrafter"/>
</dbReference>
<name>A0AAD9MKV6_PROWI</name>
<dbReference type="GO" id="GO:0005737">
    <property type="term" value="C:cytoplasm"/>
    <property type="evidence" value="ECO:0007669"/>
    <property type="project" value="TreeGrafter"/>
</dbReference>
<sequence length="536" mass="57494">MADPALQTLLSSKAALDLGLITHEDYEIVKSSFLKAQQLKAAVDVGVLKGDDYERTKEQFLQLIAAAPAGSATPSTNGVASPTKPVQQDVPISLPRIGGVRKASGTSMSGIAVSEDAVNLYYHIRSKSAGSTYSDFIGALPENDCRYGVYDYQEVTPEGQVLNKLVFLNWSVVAAPDVARVKSKMMYASTKDFFKGLLDGISVEFQASELDEVTEDEVAEATVDERAQSAKDEQRTCYPETDADYYGEEALHHEVVADMDACCALCQSKDKCNAYVYCYLETGCGDQPRGTCWLKNAHTLDAARPAGSRRPNLGWSSAAVVTPSARAAAEKAHADAARAEESRLAALRANESLPLVFLDVSIAGKPAGRIEAVLFPDVAPRAAENYRQLCTGEKGVVPEGREGAGQAYHFKGARFYRIIDEFIDQAGVNVESVFGGQFKDDAGGLKLVHDRKGLLSMANMGPNTNTAHFSIMMGPAHHLDGHYTIFGQVVAGFEVVDAINALAKGQPDNTANEAAGVVIDDSGQLRKGTIVPNLEL</sequence>
<dbReference type="Gene3D" id="3.50.4.10">
    <property type="entry name" value="Hepatocyte Growth Factor"/>
    <property type="match status" value="1"/>
</dbReference>
<comment type="caution">
    <text evidence="6">The sequence shown here is derived from an EMBL/GenBank/DDBJ whole genome shotgun (WGS) entry which is preliminary data.</text>
</comment>
<evidence type="ECO:0008006" key="8">
    <source>
        <dbReference type="Google" id="ProtNLM"/>
    </source>
</evidence>
<dbReference type="PANTHER" id="PTHR11071">
    <property type="entry name" value="PEPTIDYL-PROLYL CIS-TRANS ISOMERASE"/>
    <property type="match status" value="1"/>
</dbReference>
<dbReference type="Gene3D" id="2.40.100.10">
    <property type="entry name" value="Cyclophilin-like"/>
    <property type="match status" value="1"/>
</dbReference>
<dbReference type="InterPro" id="IPR002108">
    <property type="entry name" value="ADF-H"/>
</dbReference>
<evidence type="ECO:0000256" key="3">
    <source>
        <dbReference type="ARBA" id="ARBA00023203"/>
    </source>
</evidence>
<organism evidence="6 7">
    <name type="scientific">Prototheca wickerhamii</name>
    <dbReference type="NCBI Taxonomy" id="3111"/>
    <lineage>
        <taxon>Eukaryota</taxon>
        <taxon>Viridiplantae</taxon>
        <taxon>Chlorophyta</taxon>
        <taxon>core chlorophytes</taxon>
        <taxon>Trebouxiophyceae</taxon>
        <taxon>Chlorellales</taxon>
        <taxon>Chlorellaceae</taxon>
        <taxon>Prototheca</taxon>
    </lineage>
</organism>
<dbReference type="InterPro" id="IPR029000">
    <property type="entry name" value="Cyclophilin-like_dom_sf"/>
</dbReference>
<evidence type="ECO:0000259" key="4">
    <source>
        <dbReference type="PROSITE" id="PS50072"/>
    </source>
</evidence>
<dbReference type="InterPro" id="IPR017904">
    <property type="entry name" value="ADF/Cofilin"/>
</dbReference>
<proteinExistence type="inferred from homology"/>
<dbReference type="Gene3D" id="3.40.20.10">
    <property type="entry name" value="Severin"/>
    <property type="match status" value="1"/>
</dbReference>
<dbReference type="Proteomes" id="UP001255856">
    <property type="component" value="Unassembled WGS sequence"/>
</dbReference>
<feature type="domain" description="PPIase cyclophilin-type" evidence="4">
    <location>
        <begin position="357"/>
        <end position="524"/>
    </location>
</feature>
<keyword evidence="7" id="KW-1185">Reference proteome</keyword>
<evidence type="ECO:0000313" key="7">
    <source>
        <dbReference type="Proteomes" id="UP001255856"/>
    </source>
</evidence>
<dbReference type="AlphaFoldDB" id="A0AAD9MKV6"/>
<evidence type="ECO:0000256" key="2">
    <source>
        <dbReference type="ARBA" id="ARBA00007365"/>
    </source>
</evidence>
<dbReference type="GO" id="GO:0016018">
    <property type="term" value="F:cyclosporin A binding"/>
    <property type="evidence" value="ECO:0007669"/>
    <property type="project" value="TreeGrafter"/>
</dbReference>
<dbReference type="SUPFAM" id="SSF50891">
    <property type="entry name" value="Cyclophilin-like"/>
    <property type="match status" value="1"/>
</dbReference>
<dbReference type="InterPro" id="IPR003609">
    <property type="entry name" value="Pan_app"/>
</dbReference>
<accession>A0AAD9MKV6</accession>
<dbReference type="CDD" id="cd11286">
    <property type="entry name" value="ADF_cofilin_like"/>
    <property type="match status" value="1"/>
</dbReference>
<evidence type="ECO:0000256" key="1">
    <source>
        <dbReference type="ARBA" id="ARBA00006844"/>
    </source>
</evidence>
<dbReference type="PANTHER" id="PTHR11071:SF561">
    <property type="entry name" value="PEPTIDYL-PROLYL CIS-TRANS ISOMERASE D-RELATED"/>
    <property type="match status" value="1"/>
</dbReference>